<dbReference type="HOGENOM" id="CLU_029216_0_0_1"/>
<reference evidence="2 3" key="1">
    <citation type="journal article" date="2011" name="Nat. Biotechnol.">
        <title>Comparative genomic analysis of the thermophilic biomass-degrading fungi Myceliophthora thermophila and Thielavia terrestris.</title>
        <authorList>
            <person name="Berka R.M."/>
            <person name="Grigoriev I.V."/>
            <person name="Otillar R."/>
            <person name="Salamov A."/>
            <person name="Grimwood J."/>
            <person name="Reid I."/>
            <person name="Ishmael N."/>
            <person name="John T."/>
            <person name="Darmond C."/>
            <person name="Moisan M.-C."/>
            <person name="Henrissat B."/>
            <person name="Coutinho P.M."/>
            <person name="Lombard V."/>
            <person name="Natvig D.O."/>
            <person name="Lindquist E."/>
            <person name="Schmutz J."/>
            <person name="Lucas S."/>
            <person name="Harris P."/>
            <person name="Powlowski J."/>
            <person name="Bellemare A."/>
            <person name="Taylor D."/>
            <person name="Butler G."/>
            <person name="de Vries R.P."/>
            <person name="Allijn I.E."/>
            <person name="van den Brink J."/>
            <person name="Ushinsky S."/>
            <person name="Storms R."/>
            <person name="Powell A.J."/>
            <person name="Paulsen I.T."/>
            <person name="Elbourne L.D.H."/>
            <person name="Baker S.E."/>
            <person name="Magnuson J."/>
            <person name="LaBoissiere S."/>
            <person name="Clutterbuck A.J."/>
            <person name="Martinez D."/>
            <person name="Wogulis M."/>
            <person name="de Leon A.L."/>
            <person name="Rey M.W."/>
            <person name="Tsang A."/>
        </authorList>
    </citation>
    <scope>NUCLEOTIDE SEQUENCE [LARGE SCALE GENOMIC DNA]</scope>
    <source>
        <strain evidence="3">ATCC 42464 / BCRC 31852 / DSM 1799</strain>
    </source>
</reference>
<gene>
    <name evidence="2" type="ORF">MYCTH_2071955</name>
</gene>
<organism evidence="2 3">
    <name type="scientific">Thermothelomyces thermophilus (strain ATCC 42464 / BCRC 31852 / DSM 1799)</name>
    <name type="common">Sporotrichum thermophile</name>
    <dbReference type="NCBI Taxonomy" id="573729"/>
    <lineage>
        <taxon>Eukaryota</taxon>
        <taxon>Fungi</taxon>
        <taxon>Dikarya</taxon>
        <taxon>Ascomycota</taxon>
        <taxon>Pezizomycotina</taxon>
        <taxon>Sordariomycetes</taxon>
        <taxon>Sordariomycetidae</taxon>
        <taxon>Sordariales</taxon>
        <taxon>Chaetomiaceae</taxon>
        <taxon>Thermothelomyces</taxon>
    </lineage>
</organism>
<keyword evidence="3" id="KW-1185">Reference proteome</keyword>
<proteinExistence type="predicted"/>
<dbReference type="EMBL" id="CP003008">
    <property type="protein sequence ID" value="AEO62055.1"/>
    <property type="molecule type" value="Genomic_DNA"/>
</dbReference>
<dbReference type="RefSeq" id="XP_003667300.1">
    <property type="nucleotide sequence ID" value="XM_003667252.1"/>
</dbReference>
<accession>G2QNI2</accession>
<protein>
    <recommendedName>
        <fullName evidence="4">Ig-like domain-containing protein</fullName>
    </recommendedName>
</protein>
<feature type="signal peptide" evidence="1">
    <location>
        <begin position="1"/>
        <end position="18"/>
    </location>
</feature>
<sequence>MALRFGLVAAFAAVLVSAQAPPGNSSACTAKSFSIPSWLIEDVKYADGVVSFDVSNRAIDFSESLSCETKEKGSSACSVQGKRWSNSSLEASVETSDDSTTFYLKQSWACNDRGKTLTFNAAGNVSAAVDYTSPLLVRGSLTSPLAITPAYPDGPKGHDSPGCTSKSENPSWTLSAVHFTDQPGDGEDTPPYQNFNLLVTNEANGYQASCMPGGSFGGQPDLSRLVCAGYEFQQGTVGQYPIVTEASFDPDTATFTLNQTWYCDDTDAAKPLQIPATGTIELLLKCTTSEGPDNQTNRYCTTEEASVTLGGSLGTVTTLRPYALEDPVVPTRDGCTLTSIFNPRWQFSHFATTAAAAAAVSFEIILAAEDRGFQYPIPVYQGGKKEGEEEEGWYECDIGADGGNGLPLWPYRCSFRYDADGQELELKADWACQDLDREHPVNFSGVTKTTVNATLTCNTAANGRLRCTTEDPGYTWVAPITDVTWEK</sequence>
<evidence type="ECO:0000313" key="3">
    <source>
        <dbReference type="Proteomes" id="UP000007322"/>
    </source>
</evidence>
<dbReference type="InParanoid" id="G2QNI2"/>
<dbReference type="OrthoDB" id="5186097at2759"/>
<dbReference type="OMA" id="TWYCDDV"/>
<dbReference type="KEGG" id="mtm:MYCTH_2071955"/>
<evidence type="ECO:0008006" key="4">
    <source>
        <dbReference type="Google" id="ProtNLM"/>
    </source>
</evidence>
<feature type="chain" id="PRO_5003436502" description="Ig-like domain-containing protein" evidence="1">
    <location>
        <begin position="19"/>
        <end position="487"/>
    </location>
</feature>
<evidence type="ECO:0000256" key="1">
    <source>
        <dbReference type="SAM" id="SignalP"/>
    </source>
</evidence>
<dbReference type="Proteomes" id="UP000007322">
    <property type="component" value="Chromosome 7"/>
</dbReference>
<name>G2QNI2_THET4</name>
<keyword evidence="1" id="KW-0732">Signal</keyword>
<evidence type="ECO:0000313" key="2">
    <source>
        <dbReference type="EMBL" id="AEO62055.1"/>
    </source>
</evidence>
<dbReference type="AlphaFoldDB" id="G2QNI2"/>
<dbReference type="eggNOG" id="ENOG502SY3V">
    <property type="taxonomic scope" value="Eukaryota"/>
</dbReference>
<dbReference type="VEuPathDB" id="FungiDB:MYCTH_2071955"/>
<dbReference type="GeneID" id="11509929"/>